<feature type="transmembrane region" description="Helical" evidence="2">
    <location>
        <begin position="12"/>
        <end position="30"/>
    </location>
</feature>
<feature type="transmembrane region" description="Helical" evidence="2">
    <location>
        <begin position="299"/>
        <end position="320"/>
    </location>
</feature>
<dbReference type="RefSeq" id="WP_150258806.1">
    <property type="nucleotide sequence ID" value="NZ_CP029189.1"/>
</dbReference>
<dbReference type="EMBL" id="CP029189">
    <property type="protein sequence ID" value="QES56188.1"/>
    <property type="molecule type" value="Genomic_DNA"/>
</dbReference>
<accession>A0A5P2DPT3</accession>
<organism evidence="3 4">
    <name type="scientific">Streptomyces venezuelae</name>
    <dbReference type="NCBI Taxonomy" id="54571"/>
    <lineage>
        <taxon>Bacteria</taxon>
        <taxon>Bacillati</taxon>
        <taxon>Actinomycetota</taxon>
        <taxon>Actinomycetes</taxon>
        <taxon>Kitasatosporales</taxon>
        <taxon>Streptomycetaceae</taxon>
        <taxon>Streptomyces</taxon>
    </lineage>
</organism>
<feature type="transmembrane region" description="Helical" evidence="2">
    <location>
        <begin position="114"/>
        <end position="136"/>
    </location>
</feature>
<dbReference type="Proteomes" id="UP000324101">
    <property type="component" value="Chromosome"/>
</dbReference>
<evidence type="ECO:0000313" key="4">
    <source>
        <dbReference type="Proteomes" id="UP000324101"/>
    </source>
</evidence>
<evidence type="ECO:0000313" key="3">
    <source>
        <dbReference type="EMBL" id="QES56188.1"/>
    </source>
</evidence>
<feature type="transmembrane region" description="Helical" evidence="2">
    <location>
        <begin position="193"/>
        <end position="214"/>
    </location>
</feature>
<evidence type="ECO:0000256" key="2">
    <source>
        <dbReference type="SAM" id="Phobius"/>
    </source>
</evidence>
<sequence length="351" mass="36207">MTWRNAELRWRDIISITVGLVIGISAFALAGPRLTTKLTGVEGSFRAEQCGGQKDYDGVEKRACTGSFTAADGSFTIHRIAAEGLFDTDPAGPVPSRVAGPSATEAVRPGLMSLAPLLGIGAIGFAYPLWVLIAVTRDLLTRRRRRRGVGRAGAGAAAGAGDAAPVTAATATATSAGSGAGGGTGRTNSGVRWIHAVPIALGIAVGIYMCHAAVPRLITQLTGVEGTFRAEHCAWGEPDSDGERAMRCTGDFTAADGSFTLAGVKSDGTFDERPKAPVSARASGPSADHAVQMDFAGSLAPIGMGLTAFAFPAWALTAATRDALDRRRRRRADPPDTVAPDPGSWGPLPSR</sequence>
<dbReference type="OrthoDB" id="4324858at2"/>
<proteinExistence type="predicted"/>
<dbReference type="AlphaFoldDB" id="A0A5P2DPT3"/>
<feature type="region of interest" description="Disordered" evidence="1">
    <location>
        <begin position="265"/>
        <end position="285"/>
    </location>
</feature>
<keyword evidence="2" id="KW-0472">Membrane</keyword>
<keyword evidence="2" id="KW-0812">Transmembrane</keyword>
<keyword evidence="2" id="KW-1133">Transmembrane helix</keyword>
<reference evidence="3 4" key="1">
    <citation type="submission" date="2018-05" db="EMBL/GenBank/DDBJ databases">
        <title>Streptomyces venezuelae.</title>
        <authorList>
            <person name="Kim W."/>
            <person name="Lee N."/>
            <person name="Cho B.-K."/>
        </authorList>
    </citation>
    <scope>NUCLEOTIDE SEQUENCE [LARGE SCALE GENOMIC DNA]</scope>
    <source>
        <strain evidence="3 4">ATCC 21018</strain>
    </source>
</reference>
<protein>
    <submittedName>
        <fullName evidence="3">Uncharacterized protein</fullName>
    </submittedName>
</protein>
<feature type="region of interest" description="Disordered" evidence="1">
    <location>
        <begin position="323"/>
        <end position="351"/>
    </location>
</feature>
<name>A0A5P2DPT3_STRVZ</name>
<gene>
    <name evidence="3" type="ORF">DEJ51_20140</name>
</gene>
<evidence type="ECO:0000256" key="1">
    <source>
        <dbReference type="SAM" id="MobiDB-lite"/>
    </source>
</evidence>